<sequence>MLMTNDTATGYEGVATTYARSDHTHHANLSNGVPKKDSRTGTADTANIYSSSTHQHPLNVDPTTANFSLVNATAAANIYQLTQHVYTQEQVAVPRSASGALKAAGWMPPTLNKVLGTQAGPVETLHSGVGAVMGVDSRLAGRVSKYLNKDFKNFLQQKGVGKILHDPLDITNGPVTSSYKWIVRICIYLVEHDIEDIHGNSFK</sequence>
<dbReference type="EMBL" id="SNRW01014707">
    <property type="protein sequence ID" value="KAA6371175.1"/>
    <property type="molecule type" value="Genomic_DNA"/>
</dbReference>
<comment type="caution">
    <text evidence="2">The sequence shown here is derived from an EMBL/GenBank/DDBJ whole genome shotgun (WGS) entry which is preliminary data.</text>
</comment>
<reference evidence="2 3" key="1">
    <citation type="submission" date="2019-03" db="EMBL/GenBank/DDBJ databases">
        <title>Single cell metagenomics reveals metabolic interactions within the superorganism composed of flagellate Streblomastix strix and complex community of Bacteroidetes bacteria on its surface.</title>
        <authorList>
            <person name="Treitli S.C."/>
            <person name="Kolisko M."/>
            <person name="Husnik F."/>
            <person name="Keeling P."/>
            <person name="Hampl V."/>
        </authorList>
    </citation>
    <scope>NUCLEOTIDE SEQUENCE [LARGE SCALE GENOMIC DNA]</scope>
    <source>
        <strain evidence="2">ST1C</strain>
    </source>
</reference>
<feature type="non-terminal residue" evidence="2">
    <location>
        <position position="203"/>
    </location>
</feature>
<evidence type="ECO:0000313" key="2">
    <source>
        <dbReference type="EMBL" id="KAA6371175.1"/>
    </source>
</evidence>
<feature type="region of interest" description="Disordered" evidence="1">
    <location>
        <begin position="22"/>
        <end position="59"/>
    </location>
</feature>
<organism evidence="2 3">
    <name type="scientific">Streblomastix strix</name>
    <dbReference type="NCBI Taxonomy" id="222440"/>
    <lineage>
        <taxon>Eukaryota</taxon>
        <taxon>Metamonada</taxon>
        <taxon>Preaxostyla</taxon>
        <taxon>Oxymonadida</taxon>
        <taxon>Streblomastigidae</taxon>
        <taxon>Streblomastix</taxon>
    </lineage>
</organism>
<dbReference type="Proteomes" id="UP000324800">
    <property type="component" value="Unassembled WGS sequence"/>
</dbReference>
<evidence type="ECO:0000313" key="3">
    <source>
        <dbReference type="Proteomes" id="UP000324800"/>
    </source>
</evidence>
<evidence type="ECO:0000256" key="1">
    <source>
        <dbReference type="SAM" id="MobiDB-lite"/>
    </source>
</evidence>
<protein>
    <submittedName>
        <fullName evidence="2">Uncharacterized protein</fullName>
    </submittedName>
</protein>
<proteinExistence type="predicted"/>
<dbReference type="AlphaFoldDB" id="A0A5J4UN33"/>
<accession>A0A5J4UN33</accession>
<name>A0A5J4UN33_9EUKA</name>
<feature type="compositionally biased region" description="Polar residues" evidence="1">
    <location>
        <begin position="40"/>
        <end position="59"/>
    </location>
</feature>
<gene>
    <name evidence="2" type="ORF">EZS28_033298</name>
</gene>